<proteinExistence type="predicted"/>
<reference evidence="1 2" key="1">
    <citation type="submission" date="2019-09" db="EMBL/GenBank/DDBJ databases">
        <authorList>
            <person name="Ou C."/>
        </authorList>
    </citation>
    <scope>NUCLEOTIDE SEQUENCE [LARGE SCALE GENOMIC DNA]</scope>
    <source>
        <strain evidence="1">S2</strain>
        <tissue evidence="1">Leaf</tissue>
    </source>
</reference>
<sequence>MREITLQRKEVVGGDSKMRKEVAGHGGERLRVRRRVGDTCKSTRYEMGQWEGEGLVVQSTEERDKGMKI</sequence>
<evidence type="ECO:0000313" key="1">
    <source>
        <dbReference type="EMBL" id="KAB2612518.1"/>
    </source>
</evidence>
<evidence type="ECO:0000313" key="2">
    <source>
        <dbReference type="Proteomes" id="UP000327157"/>
    </source>
</evidence>
<accession>A0A5N5GB31</accession>
<dbReference type="AlphaFoldDB" id="A0A5N5GB31"/>
<reference evidence="1 2" key="3">
    <citation type="submission" date="2019-11" db="EMBL/GenBank/DDBJ databases">
        <title>A de novo genome assembly of a pear dwarfing rootstock.</title>
        <authorList>
            <person name="Wang F."/>
            <person name="Wang J."/>
            <person name="Li S."/>
            <person name="Zhang Y."/>
            <person name="Fang M."/>
            <person name="Ma L."/>
            <person name="Zhao Y."/>
            <person name="Jiang S."/>
        </authorList>
    </citation>
    <scope>NUCLEOTIDE SEQUENCE [LARGE SCALE GENOMIC DNA]</scope>
    <source>
        <strain evidence="1">S2</strain>
        <tissue evidence="1">Leaf</tissue>
    </source>
</reference>
<protein>
    <submittedName>
        <fullName evidence="1">Mediator of RNA polymerase II transcription subunit 25-like</fullName>
    </submittedName>
</protein>
<comment type="caution">
    <text evidence="1">The sequence shown here is derived from an EMBL/GenBank/DDBJ whole genome shotgun (WGS) entry which is preliminary data.</text>
</comment>
<gene>
    <name evidence="1" type="ORF">D8674_034834</name>
</gene>
<keyword evidence="2" id="KW-1185">Reference proteome</keyword>
<dbReference type="EMBL" id="SMOL01000458">
    <property type="protein sequence ID" value="KAB2612518.1"/>
    <property type="molecule type" value="Genomic_DNA"/>
</dbReference>
<dbReference type="Proteomes" id="UP000327157">
    <property type="component" value="Chromosome 9"/>
</dbReference>
<reference evidence="2" key="2">
    <citation type="submission" date="2019-10" db="EMBL/GenBank/DDBJ databases">
        <title>A de novo genome assembly of a pear dwarfing rootstock.</title>
        <authorList>
            <person name="Wang F."/>
            <person name="Wang J."/>
            <person name="Li S."/>
            <person name="Zhang Y."/>
            <person name="Fang M."/>
            <person name="Ma L."/>
            <person name="Zhao Y."/>
            <person name="Jiang S."/>
        </authorList>
    </citation>
    <scope>NUCLEOTIDE SEQUENCE [LARGE SCALE GENOMIC DNA]</scope>
</reference>
<organism evidence="1 2">
    <name type="scientific">Pyrus ussuriensis x Pyrus communis</name>
    <dbReference type="NCBI Taxonomy" id="2448454"/>
    <lineage>
        <taxon>Eukaryota</taxon>
        <taxon>Viridiplantae</taxon>
        <taxon>Streptophyta</taxon>
        <taxon>Embryophyta</taxon>
        <taxon>Tracheophyta</taxon>
        <taxon>Spermatophyta</taxon>
        <taxon>Magnoliopsida</taxon>
        <taxon>eudicotyledons</taxon>
        <taxon>Gunneridae</taxon>
        <taxon>Pentapetalae</taxon>
        <taxon>rosids</taxon>
        <taxon>fabids</taxon>
        <taxon>Rosales</taxon>
        <taxon>Rosaceae</taxon>
        <taxon>Amygdaloideae</taxon>
        <taxon>Maleae</taxon>
        <taxon>Pyrus</taxon>
    </lineage>
</organism>
<name>A0A5N5GB31_9ROSA</name>